<feature type="compositionally biased region" description="Basic and acidic residues" evidence="6">
    <location>
        <begin position="115"/>
        <end position="130"/>
    </location>
</feature>
<dbReference type="PANTHER" id="PTHR33602:SF1">
    <property type="entry name" value="REGULATORY PROTEIN RECX FAMILY PROTEIN"/>
    <property type="match status" value="1"/>
</dbReference>
<keyword evidence="4 5" id="KW-0963">Cytoplasm</keyword>
<organism evidence="10 11">
    <name type="scientific">Sinosporangium album</name>
    <dbReference type="NCBI Taxonomy" id="504805"/>
    <lineage>
        <taxon>Bacteria</taxon>
        <taxon>Bacillati</taxon>
        <taxon>Actinomycetota</taxon>
        <taxon>Actinomycetes</taxon>
        <taxon>Streptosporangiales</taxon>
        <taxon>Streptosporangiaceae</taxon>
        <taxon>Sinosporangium</taxon>
    </lineage>
</organism>
<dbReference type="InterPro" id="IPR036388">
    <property type="entry name" value="WH-like_DNA-bd_sf"/>
</dbReference>
<evidence type="ECO:0000259" key="9">
    <source>
        <dbReference type="Pfam" id="PF21982"/>
    </source>
</evidence>
<dbReference type="RefSeq" id="WP_093167741.1">
    <property type="nucleotide sequence ID" value="NZ_FNCN01000002.1"/>
</dbReference>
<feature type="domain" description="RecX third three-helical" evidence="8">
    <location>
        <begin position="229"/>
        <end position="275"/>
    </location>
</feature>
<dbReference type="Pfam" id="PF21981">
    <property type="entry name" value="RecX_HTH3"/>
    <property type="match status" value="1"/>
</dbReference>
<feature type="region of interest" description="Disordered" evidence="6">
    <location>
        <begin position="1"/>
        <end position="130"/>
    </location>
</feature>
<dbReference type="EMBL" id="FNCN01000002">
    <property type="protein sequence ID" value="SDG16381.1"/>
    <property type="molecule type" value="Genomic_DNA"/>
</dbReference>
<evidence type="ECO:0000256" key="6">
    <source>
        <dbReference type="SAM" id="MobiDB-lite"/>
    </source>
</evidence>
<evidence type="ECO:0000259" key="8">
    <source>
        <dbReference type="Pfam" id="PF21981"/>
    </source>
</evidence>
<dbReference type="Proteomes" id="UP000198923">
    <property type="component" value="Unassembled WGS sequence"/>
</dbReference>
<dbReference type="OrthoDB" id="5244465at2"/>
<feature type="domain" description="RecX second three-helical" evidence="7">
    <location>
        <begin position="182"/>
        <end position="222"/>
    </location>
</feature>
<proteinExistence type="inferred from homology"/>
<dbReference type="Gene3D" id="1.10.10.10">
    <property type="entry name" value="Winged helix-like DNA-binding domain superfamily/Winged helix DNA-binding domain"/>
    <property type="match status" value="2"/>
</dbReference>
<comment type="similarity">
    <text evidence="2 5">Belongs to the RecX family.</text>
</comment>
<dbReference type="NCBIfam" id="NF001061">
    <property type="entry name" value="PRK00117.5-1"/>
    <property type="match status" value="1"/>
</dbReference>
<accession>A0A1G7S067</accession>
<dbReference type="InterPro" id="IPR053925">
    <property type="entry name" value="RecX_HTH_3rd"/>
</dbReference>
<reference evidence="10 11" key="1">
    <citation type="submission" date="2016-10" db="EMBL/GenBank/DDBJ databases">
        <authorList>
            <person name="de Groot N.N."/>
        </authorList>
    </citation>
    <scope>NUCLEOTIDE SEQUENCE [LARGE SCALE GENOMIC DNA]</scope>
    <source>
        <strain evidence="10 11">CPCC 201354</strain>
    </source>
</reference>
<dbReference type="GO" id="GO:0005737">
    <property type="term" value="C:cytoplasm"/>
    <property type="evidence" value="ECO:0007669"/>
    <property type="project" value="UniProtKB-SubCell"/>
</dbReference>
<dbReference type="STRING" id="504805.SAMN05421505_102116"/>
<evidence type="ECO:0000256" key="4">
    <source>
        <dbReference type="ARBA" id="ARBA00022490"/>
    </source>
</evidence>
<dbReference type="Pfam" id="PF02631">
    <property type="entry name" value="RecX_HTH2"/>
    <property type="match status" value="1"/>
</dbReference>
<dbReference type="AlphaFoldDB" id="A0A1G7S067"/>
<feature type="compositionally biased region" description="Basic and acidic residues" evidence="6">
    <location>
        <begin position="28"/>
        <end position="43"/>
    </location>
</feature>
<dbReference type="Pfam" id="PF21982">
    <property type="entry name" value="RecX_HTH1"/>
    <property type="match status" value="1"/>
</dbReference>
<dbReference type="HAMAP" id="MF_01114">
    <property type="entry name" value="RecX"/>
    <property type="match status" value="1"/>
</dbReference>
<dbReference type="GO" id="GO:0006282">
    <property type="term" value="P:regulation of DNA repair"/>
    <property type="evidence" value="ECO:0007669"/>
    <property type="project" value="UniProtKB-UniRule"/>
</dbReference>
<dbReference type="InterPro" id="IPR053924">
    <property type="entry name" value="RecX_HTH_2nd"/>
</dbReference>
<keyword evidence="11" id="KW-1185">Reference proteome</keyword>
<evidence type="ECO:0000256" key="5">
    <source>
        <dbReference type="HAMAP-Rule" id="MF_01114"/>
    </source>
</evidence>
<dbReference type="InterPro" id="IPR003783">
    <property type="entry name" value="Regulatory_RecX"/>
</dbReference>
<sequence>MDADQPEPTGRLRRSRPVGQGRKGWRRGGSEADPHTDTHDDPGHGTSASDPFEEDARPLRRGTPRKSTWGKATRRAPSEGDQGDLDPGRAHPGAADGRGADDRRASGRGGFGSDEESRKGSRERKAALERDPHARAREICLRLLTLAPKTRAQLADALRKREIPDDVAEAVLSRFSEVGLINDEAFAEAWVNSRHHGRGLARRALAVELRRRGVEDDTVKEAVERLDPDQEVETARRLVARKLAATRGLAPDARMRRVVGMLARKGYSSGLAYRVAREAMEAENIPDETTGEEPYIGEWS</sequence>
<gene>
    <name evidence="5" type="primary">recX</name>
    <name evidence="10" type="ORF">SAMN05421505_102116</name>
</gene>
<feature type="domain" description="RecX first three-helical" evidence="9">
    <location>
        <begin position="136"/>
        <end position="174"/>
    </location>
</feature>
<dbReference type="InterPro" id="IPR053926">
    <property type="entry name" value="RecX_HTH_1st"/>
</dbReference>
<evidence type="ECO:0000313" key="11">
    <source>
        <dbReference type="Proteomes" id="UP000198923"/>
    </source>
</evidence>
<dbReference type="PANTHER" id="PTHR33602">
    <property type="entry name" value="REGULATORY PROTEIN RECX FAMILY PROTEIN"/>
    <property type="match status" value="1"/>
</dbReference>
<name>A0A1G7S067_9ACTN</name>
<protein>
    <recommendedName>
        <fullName evidence="3 5">Regulatory protein RecX</fullName>
    </recommendedName>
</protein>
<comment type="subcellular location">
    <subcellularLocation>
        <location evidence="1 5">Cytoplasm</location>
    </subcellularLocation>
</comment>
<evidence type="ECO:0000256" key="2">
    <source>
        <dbReference type="ARBA" id="ARBA00009695"/>
    </source>
</evidence>
<evidence type="ECO:0000259" key="7">
    <source>
        <dbReference type="Pfam" id="PF02631"/>
    </source>
</evidence>
<evidence type="ECO:0000313" key="10">
    <source>
        <dbReference type="EMBL" id="SDG16381.1"/>
    </source>
</evidence>
<evidence type="ECO:0000256" key="3">
    <source>
        <dbReference type="ARBA" id="ARBA00018111"/>
    </source>
</evidence>
<comment type="function">
    <text evidence="5">Modulates RecA activity.</text>
</comment>
<evidence type="ECO:0000256" key="1">
    <source>
        <dbReference type="ARBA" id="ARBA00004496"/>
    </source>
</evidence>